<evidence type="ECO:0000259" key="4">
    <source>
        <dbReference type="Pfam" id="PF00437"/>
    </source>
</evidence>
<dbReference type="PANTHER" id="PTHR30258">
    <property type="entry name" value="TYPE II SECRETION SYSTEM PROTEIN GSPE-RELATED"/>
    <property type="match status" value="1"/>
</dbReference>
<evidence type="ECO:0000313" key="5">
    <source>
        <dbReference type="EMBL" id="CAG9184301.1"/>
    </source>
</evidence>
<dbReference type="SUPFAM" id="SSF52540">
    <property type="entry name" value="P-loop containing nucleoside triphosphate hydrolases"/>
    <property type="match status" value="1"/>
</dbReference>
<accession>A0ABN7ZJ77</accession>
<evidence type="ECO:0000256" key="2">
    <source>
        <dbReference type="ARBA" id="ARBA00022741"/>
    </source>
</evidence>
<dbReference type="Proteomes" id="UP000706525">
    <property type="component" value="Unassembled WGS sequence"/>
</dbReference>
<keyword evidence="2" id="KW-0547">Nucleotide-binding</keyword>
<dbReference type="InterPro" id="IPR027417">
    <property type="entry name" value="P-loop_NTPase"/>
</dbReference>
<feature type="domain" description="Bacterial type II secretion system protein E" evidence="4">
    <location>
        <begin position="197"/>
        <end position="559"/>
    </location>
</feature>
<dbReference type="Pfam" id="PF00437">
    <property type="entry name" value="T2SSE"/>
    <property type="match status" value="1"/>
</dbReference>
<comment type="similarity">
    <text evidence="1">Belongs to the GSP E family.</text>
</comment>
<organism evidence="5 6">
    <name type="scientific">Cupriavidus pampae</name>
    <dbReference type="NCBI Taxonomy" id="659251"/>
    <lineage>
        <taxon>Bacteria</taxon>
        <taxon>Pseudomonadati</taxon>
        <taxon>Pseudomonadota</taxon>
        <taxon>Betaproteobacteria</taxon>
        <taxon>Burkholderiales</taxon>
        <taxon>Burkholderiaceae</taxon>
        <taxon>Cupriavidus</taxon>
    </lineage>
</organism>
<evidence type="ECO:0000256" key="3">
    <source>
        <dbReference type="ARBA" id="ARBA00022840"/>
    </source>
</evidence>
<gene>
    <name evidence="5" type="ORF">LMG32289_05580</name>
</gene>
<sequence length="622" mass="68537">MFNFLRKQKDQPVRAEPVARRALPRGAVAANAKATGAGETRTASNVVAMPARAPTNGGTDGAAKAPAPTVVVIAQSTDLPAHSSVFSGQDKFGLIRLDPEQVGMLCVIRCNQHEARVVWGPRYAGLAKAQRIGIQTDIKGQLNRHGLSLGKNVHVTEEVLKGLLNGAKDRVSTDADVDAAKSTDSYQLFQTWGAYCVENDATDVHIEVRGQVVHQRFRIDTELELMRDPPLVFPEGAKNAIAVAYNKTAKGGTISHSNFMESAFQYAMFPFEHKTKPYKFRLQTIPTDDGFDIIMRKLEVGRLAAFPLFAETGKRSQGFELSQQEMMLRAMDSEMGGLIIVTGVTGSGKTTAVKAMLDFQPGGAGKKRIGVEDPKEYDIDNYTPITIQRDVGDPEGSKRAYSLAYASLMRGDLDVGMVGEIRDNVSVNAAMVIAESGHLAIGSNHARSMMGIIPRMTSQQIGGDLHAMTEPDIWRLMVYQSLVPTLCPHCRIAIADAPVGMQEEMRWVAEHYEVDTSGVFLRNHDGCEKCRRGVKGMTVIAEVYEPSNEFLDLMRERRTREARKLWLANWDGKFDSTNMVGKTVYEHAFLKMLRGAVDPSVARNRATGQNFRDHLRNVRGKL</sequence>
<dbReference type="Gene3D" id="3.40.50.300">
    <property type="entry name" value="P-loop containing nucleotide triphosphate hydrolases"/>
    <property type="match status" value="1"/>
</dbReference>
<proteinExistence type="inferred from homology"/>
<dbReference type="PANTHER" id="PTHR30258:SF1">
    <property type="entry name" value="PROTEIN TRANSPORT PROTEIN HOFB HOMOLOG"/>
    <property type="match status" value="1"/>
</dbReference>
<dbReference type="RefSeq" id="WP_223994242.1">
    <property type="nucleotide sequence ID" value="NZ_CAJZAG010000012.1"/>
</dbReference>
<keyword evidence="3" id="KW-0067">ATP-binding</keyword>
<dbReference type="EMBL" id="CAJZAG010000012">
    <property type="protein sequence ID" value="CAG9184301.1"/>
    <property type="molecule type" value="Genomic_DNA"/>
</dbReference>
<name>A0ABN7ZJ77_9BURK</name>
<dbReference type="InterPro" id="IPR001482">
    <property type="entry name" value="T2SS/T4SS_dom"/>
</dbReference>
<reference evidence="5 6" key="1">
    <citation type="submission" date="2021-08" db="EMBL/GenBank/DDBJ databases">
        <authorList>
            <person name="Peeters C."/>
        </authorList>
    </citation>
    <scope>NUCLEOTIDE SEQUENCE [LARGE SCALE GENOMIC DNA]</scope>
    <source>
        <strain evidence="5 6">LMG 32289</strain>
    </source>
</reference>
<dbReference type="Gene3D" id="3.30.450.90">
    <property type="match status" value="1"/>
</dbReference>
<keyword evidence="6" id="KW-1185">Reference proteome</keyword>
<protein>
    <recommendedName>
        <fullName evidence="4">Bacterial type II secretion system protein E domain-containing protein</fullName>
    </recommendedName>
</protein>
<comment type="caution">
    <text evidence="5">The sequence shown here is derived from an EMBL/GenBank/DDBJ whole genome shotgun (WGS) entry which is preliminary data.</text>
</comment>
<evidence type="ECO:0000313" key="6">
    <source>
        <dbReference type="Proteomes" id="UP000706525"/>
    </source>
</evidence>
<evidence type="ECO:0000256" key="1">
    <source>
        <dbReference type="ARBA" id="ARBA00006611"/>
    </source>
</evidence>